<comment type="caution">
    <text evidence="1">The sequence shown here is derived from an EMBL/GenBank/DDBJ whole genome shotgun (WGS) entry which is preliminary data.</text>
</comment>
<sequence>MAESEIQKLEPAAIQQVQPDHSPIPADAPLMTRLAMMMERGIKIDTDQMSKMLEIAERLKAIAAKEAYAADFAVVQANIDGAVKTARNPQTGSMYAKLEGVIEASKPAYTAQGFSVVFYEGETEKEGHIRVYADILHKDGHKETKYYDVPLGGVGIQGKVNMTAIHAKATSVTYGRRYLLCMIWNIPTQDDDGNANGKKPLQVRPPTDEEWEVIAEVCKAIPAPPSKRVDAKKVAAICYESRQAYPYDMAHVTRTAEWLSDMNRPELFIPEPKDE</sequence>
<organism evidence="1">
    <name type="scientific">marine sediment metagenome</name>
    <dbReference type="NCBI Taxonomy" id="412755"/>
    <lineage>
        <taxon>unclassified sequences</taxon>
        <taxon>metagenomes</taxon>
        <taxon>ecological metagenomes</taxon>
    </lineage>
</organism>
<protein>
    <submittedName>
        <fullName evidence="1">Uncharacterized protein</fullName>
    </submittedName>
</protein>
<accession>A0A0F9D762</accession>
<name>A0A0F9D762_9ZZZZ</name>
<dbReference type="EMBL" id="LAZR01030177">
    <property type="protein sequence ID" value="KKL57409.1"/>
    <property type="molecule type" value="Genomic_DNA"/>
</dbReference>
<gene>
    <name evidence="1" type="ORF">LCGC14_2235720</name>
</gene>
<reference evidence="1" key="1">
    <citation type="journal article" date="2015" name="Nature">
        <title>Complex archaea that bridge the gap between prokaryotes and eukaryotes.</title>
        <authorList>
            <person name="Spang A."/>
            <person name="Saw J.H."/>
            <person name="Jorgensen S.L."/>
            <person name="Zaremba-Niedzwiedzka K."/>
            <person name="Martijn J."/>
            <person name="Lind A.E."/>
            <person name="van Eijk R."/>
            <person name="Schleper C."/>
            <person name="Guy L."/>
            <person name="Ettema T.J."/>
        </authorList>
    </citation>
    <scope>NUCLEOTIDE SEQUENCE</scope>
</reference>
<proteinExistence type="predicted"/>
<feature type="non-terminal residue" evidence="1">
    <location>
        <position position="275"/>
    </location>
</feature>
<evidence type="ECO:0000313" key="1">
    <source>
        <dbReference type="EMBL" id="KKL57409.1"/>
    </source>
</evidence>
<dbReference type="Pfam" id="PF04404">
    <property type="entry name" value="ERF"/>
    <property type="match status" value="1"/>
</dbReference>
<dbReference type="AlphaFoldDB" id="A0A0F9D762"/>
<dbReference type="InterPro" id="IPR007499">
    <property type="entry name" value="ERF_bacteria_virus"/>
</dbReference>